<dbReference type="GeneID" id="5891883"/>
<organism evidence="4 5">
    <name type="scientific">Monosiga brevicollis</name>
    <name type="common">Choanoflagellate</name>
    <dbReference type="NCBI Taxonomy" id="81824"/>
    <lineage>
        <taxon>Eukaryota</taxon>
        <taxon>Choanoflagellata</taxon>
        <taxon>Craspedida</taxon>
        <taxon>Salpingoecidae</taxon>
        <taxon>Monosiga</taxon>
    </lineage>
</organism>
<feature type="compositionally biased region" description="Low complexity" evidence="2">
    <location>
        <begin position="32"/>
        <end position="43"/>
    </location>
</feature>
<feature type="region of interest" description="Disordered" evidence="2">
    <location>
        <begin position="21"/>
        <end position="268"/>
    </location>
</feature>
<dbReference type="PROSITE" id="PS50157">
    <property type="entry name" value="ZINC_FINGER_C2H2_2"/>
    <property type="match status" value="1"/>
</dbReference>
<feature type="region of interest" description="Disordered" evidence="2">
    <location>
        <begin position="604"/>
        <end position="636"/>
    </location>
</feature>
<proteinExistence type="predicted"/>
<feature type="compositionally biased region" description="Acidic residues" evidence="2">
    <location>
        <begin position="247"/>
        <end position="268"/>
    </location>
</feature>
<keyword evidence="1" id="KW-0479">Metal-binding</keyword>
<keyword evidence="1" id="KW-0862">Zinc</keyword>
<dbReference type="InterPro" id="IPR013087">
    <property type="entry name" value="Znf_C2H2_type"/>
</dbReference>
<feature type="compositionally biased region" description="Polar residues" evidence="2">
    <location>
        <begin position="197"/>
        <end position="210"/>
    </location>
</feature>
<dbReference type="KEGG" id="mbr:MONBRDRAFT_37465"/>
<dbReference type="InterPro" id="IPR036236">
    <property type="entry name" value="Znf_C2H2_sf"/>
</dbReference>
<dbReference type="STRING" id="81824.A9V1X5"/>
<feature type="compositionally biased region" description="Polar residues" evidence="2">
    <location>
        <begin position="101"/>
        <end position="120"/>
    </location>
</feature>
<dbReference type="eggNOG" id="KOG1721">
    <property type="taxonomic scope" value="Eukaryota"/>
</dbReference>
<feature type="region of interest" description="Disordered" evidence="2">
    <location>
        <begin position="547"/>
        <end position="566"/>
    </location>
</feature>
<sequence length="708" mass="74280">MSESSTEQPKLATLALAAAYAAANSTEPEPASSSDSQPLGSDSTTHKIASNSSLSKPKIKSKVAPTSKDRTRDQPKNASKVKAKVNAKAKSKVKAAHQRCQDQASTEAAKSMVPTSTTPAVISHRVKEQAKSRSRDKASASEKPEVARECKAVPTATQETLVADPGKSGSGLPGKTTKASSSTAKRAASAMPHIDSATCSKSTAPTTGLPSKQPKRAAPQTNSLPSTGDKYKRDFKASQAQSPNGSDSDDQGGAEDGGDDFQDDDDLPLTDLEETNFELVCPLASCGRAFERLDHLKHHLLAHSNCRPYECQRCNRKYRQASGPGPVVQVHHLHLLSRVYSLRRHQRHAGHRGVQVHRKGIATALEPLAPQLEASYASRFSASDSKQRAERTIALLVAKEAMRENEDPIRHVTKRTHTQNSAVRRASPSLTPQAHAHSASHSHFGLGGSAAAAVEANANKATGLQQAMLGLTSVLPGMPIVAGAPLGPMYTPQALWLHQQMWLSLQHNALAMHRLNGGASSMAQGAAPAGMGWPMFSTSTALAAAAAASTASHEQPGPAAPNDAAVDTVPASVSGIQGHAESEPPKRPSDALAAAEHAIDAQPVQRVQARQVPTSQQSQAQQHRPSSHSLPVTSLPGSLPDNVAWMNLGGGSTPAIVPSASMGNSGVLDVHNLSSMANMSLWSLMAQSMLPTMSGGQHFPVTTGSVTS</sequence>
<evidence type="ECO:0000259" key="3">
    <source>
        <dbReference type="PROSITE" id="PS50157"/>
    </source>
</evidence>
<keyword evidence="5" id="KW-1185">Reference proteome</keyword>
<dbReference type="AlphaFoldDB" id="A9V1X5"/>
<feature type="compositionally biased region" description="Basic residues" evidence="2">
    <location>
        <begin position="79"/>
        <end position="97"/>
    </location>
</feature>
<protein>
    <recommendedName>
        <fullName evidence="3">C2H2-type domain-containing protein</fullName>
    </recommendedName>
</protein>
<name>A9V1X5_MONBE</name>
<gene>
    <name evidence="4" type="ORF">MONBRDRAFT_37465</name>
</gene>
<dbReference type="PROSITE" id="PS00028">
    <property type="entry name" value="ZINC_FINGER_C2H2_1"/>
    <property type="match status" value="1"/>
</dbReference>
<accession>A9V1X5</accession>
<dbReference type="RefSeq" id="XP_001746744.1">
    <property type="nucleotide sequence ID" value="XM_001746692.1"/>
</dbReference>
<evidence type="ECO:0000256" key="1">
    <source>
        <dbReference type="PROSITE-ProRule" id="PRU00042"/>
    </source>
</evidence>
<feature type="domain" description="C2H2-type" evidence="3">
    <location>
        <begin position="279"/>
        <end position="308"/>
    </location>
</feature>
<dbReference type="SUPFAM" id="SSF57667">
    <property type="entry name" value="beta-beta-alpha zinc fingers"/>
    <property type="match status" value="1"/>
</dbReference>
<feature type="compositionally biased region" description="Polar residues" evidence="2">
    <location>
        <begin position="46"/>
        <end position="55"/>
    </location>
</feature>
<feature type="compositionally biased region" description="Low complexity" evidence="2">
    <location>
        <begin position="434"/>
        <end position="443"/>
    </location>
</feature>
<feature type="compositionally biased region" description="Low complexity" evidence="2">
    <location>
        <begin position="604"/>
        <end position="629"/>
    </location>
</feature>
<keyword evidence="1" id="KW-0863">Zinc-finger</keyword>
<dbReference type="InParanoid" id="A9V1X5"/>
<feature type="compositionally biased region" description="Polar residues" evidence="2">
    <location>
        <begin position="418"/>
        <end position="432"/>
    </location>
</feature>
<dbReference type="Proteomes" id="UP000001357">
    <property type="component" value="Unassembled WGS sequence"/>
</dbReference>
<dbReference type="EMBL" id="CH991554">
    <property type="protein sequence ID" value="EDQ88640.1"/>
    <property type="molecule type" value="Genomic_DNA"/>
</dbReference>
<evidence type="ECO:0000256" key="2">
    <source>
        <dbReference type="SAM" id="MobiDB-lite"/>
    </source>
</evidence>
<feature type="compositionally biased region" description="Basic and acidic residues" evidence="2">
    <location>
        <begin position="125"/>
        <end position="151"/>
    </location>
</feature>
<feature type="region of interest" description="Disordered" evidence="2">
    <location>
        <begin position="410"/>
        <end position="443"/>
    </location>
</feature>
<reference evidence="4 5" key="1">
    <citation type="journal article" date="2008" name="Nature">
        <title>The genome of the choanoflagellate Monosiga brevicollis and the origin of metazoans.</title>
        <authorList>
            <consortium name="JGI Sequencing"/>
            <person name="King N."/>
            <person name="Westbrook M.J."/>
            <person name="Young S.L."/>
            <person name="Kuo A."/>
            <person name="Abedin M."/>
            <person name="Chapman J."/>
            <person name="Fairclough S."/>
            <person name="Hellsten U."/>
            <person name="Isogai Y."/>
            <person name="Letunic I."/>
            <person name="Marr M."/>
            <person name="Pincus D."/>
            <person name="Putnam N."/>
            <person name="Rokas A."/>
            <person name="Wright K.J."/>
            <person name="Zuzow R."/>
            <person name="Dirks W."/>
            <person name="Good M."/>
            <person name="Goodstein D."/>
            <person name="Lemons D."/>
            <person name="Li W."/>
            <person name="Lyons J.B."/>
            <person name="Morris A."/>
            <person name="Nichols S."/>
            <person name="Richter D.J."/>
            <person name="Salamov A."/>
            <person name="Bork P."/>
            <person name="Lim W.A."/>
            <person name="Manning G."/>
            <person name="Miller W.T."/>
            <person name="McGinnis W."/>
            <person name="Shapiro H."/>
            <person name="Tjian R."/>
            <person name="Grigoriev I.V."/>
            <person name="Rokhsar D."/>
        </authorList>
    </citation>
    <scope>NUCLEOTIDE SEQUENCE [LARGE SCALE GENOMIC DNA]</scope>
    <source>
        <strain evidence="5">MX1 / ATCC 50154</strain>
    </source>
</reference>
<dbReference type="GO" id="GO:0008270">
    <property type="term" value="F:zinc ion binding"/>
    <property type="evidence" value="ECO:0007669"/>
    <property type="project" value="UniProtKB-KW"/>
</dbReference>
<feature type="compositionally biased region" description="Low complexity" evidence="2">
    <location>
        <begin position="175"/>
        <end position="190"/>
    </location>
</feature>
<dbReference type="Gene3D" id="3.30.160.60">
    <property type="entry name" value="Classic Zinc Finger"/>
    <property type="match status" value="1"/>
</dbReference>
<evidence type="ECO:0000313" key="5">
    <source>
        <dbReference type="Proteomes" id="UP000001357"/>
    </source>
</evidence>
<evidence type="ECO:0000313" key="4">
    <source>
        <dbReference type="EMBL" id="EDQ88640.1"/>
    </source>
</evidence>